<evidence type="ECO:0000313" key="2">
    <source>
        <dbReference type="Proteomes" id="UP000007726"/>
    </source>
</evidence>
<reference evidence="1 2" key="1">
    <citation type="journal article" date="2012" name="BMC Microbiol.">
        <title>Genome sequence of Desulfitobacterium hafniense DCB-2, a Gram-positive anaerobe capable of dehalogenation and metal reduction.</title>
        <authorList>
            <person name="Kim S.H."/>
            <person name="Harzman C."/>
            <person name="Davis J.K."/>
            <person name="Hutcheson R."/>
            <person name="Broderick J.B."/>
            <person name="Marsh T.L."/>
            <person name="Tiedje J.M."/>
        </authorList>
    </citation>
    <scope>NUCLEOTIDE SEQUENCE [LARGE SCALE GENOMIC DNA]</scope>
    <source>
        <strain evidence="2">DSM 10664 / DCB-2</strain>
    </source>
</reference>
<gene>
    <name evidence="1" type="ordered locus">Dhaf_1465</name>
</gene>
<protein>
    <recommendedName>
        <fullName evidence="3">Phage protein</fullName>
    </recommendedName>
</protein>
<dbReference type="Proteomes" id="UP000007726">
    <property type="component" value="Chromosome"/>
</dbReference>
<organism evidence="1 2">
    <name type="scientific">Desulfitobacterium hafniense (strain DSM 10664 / DCB-2)</name>
    <dbReference type="NCBI Taxonomy" id="272564"/>
    <lineage>
        <taxon>Bacteria</taxon>
        <taxon>Bacillati</taxon>
        <taxon>Bacillota</taxon>
        <taxon>Clostridia</taxon>
        <taxon>Eubacteriales</taxon>
        <taxon>Desulfitobacteriaceae</taxon>
        <taxon>Desulfitobacterium</taxon>
    </lineage>
</organism>
<evidence type="ECO:0008006" key="3">
    <source>
        <dbReference type="Google" id="ProtNLM"/>
    </source>
</evidence>
<evidence type="ECO:0000313" key="1">
    <source>
        <dbReference type="EMBL" id="ACL19518.1"/>
    </source>
</evidence>
<name>B8FNZ3_DESHD</name>
<proteinExistence type="predicted"/>
<sequence>MGTPFHLKNMEYYREMKIMSKINVAVNEFKIVLGGVEYTFRLDFRALLKFTKRYDDALVIFNEFLAGKDIYNCIIKILSCACPEKEFTEDELAEQLSFDYNTMKLMDQITFALIEGVLSDQNDKNEKGNKTPKN</sequence>
<dbReference type="KEGG" id="dhd:Dhaf_1465"/>
<dbReference type="EMBL" id="CP001336">
    <property type="protein sequence ID" value="ACL19518.1"/>
    <property type="molecule type" value="Genomic_DNA"/>
</dbReference>
<dbReference type="AlphaFoldDB" id="B8FNZ3"/>
<accession>B8FNZ3</accession>
<dbReference type="HOGENOM" id="CLU_1892831_0_0_9"/>